<gene>
    <name evidence="3" type="ORF">J5N97_005289</name>
</gene>
<reference evidence="3" key="2">
    <citation type="journal article" date="2022" name="Hortic Res">
        <title>The genome of Dioscorea zingiberensis sheds light on the biosynthesis, origin and evolution of the medicinally important diosgenin saponins.</title>
        <authorList>
            <person name="Li Y."/>
            <person name="Tan C."/>
            <person name="Li Z."/>
            <person name="Guo J."/>
            <person name="Li S."/>
            <person name="Chen X."/>
            <person name="Wang C."/>
            <person name="Dai X."/>
            <person name="Yang H."/>
            <person name="Song W."/>
            <person name="Hou L."/>
            <person name="Xu J."/>
            <person name="Tong Z."/>
            <person name="Xu A."/>
            <person name="Yuan X."/>
            <person name="Wang W."/>
            <person name="Yang Q."/>
            <person name="Chen L."/>
            <person name="Sun Z."/>
            <person name="Wang K."/>
            <person name="Pan B."/>
            <person name="Chen J."/>
            <person name="Bao Y."/>
            <person name="Liu F."/>
            <person name="Qi X."/>
            <person name="Gang D.R."/>
            <person name="Wen J."/>
            <person name="Li J."/>
        </authorList>
    </citation>
    <scope>NUCLEOTIDE SEQUENCE</scope>
    <source>
        <strain evidence="3">Dzin_1.0</strain>
    </source>
</reference>
<dbReference type="PANTHER" id="PTHR46033">
    <property type="entry name" value="PROTEIN MAIN-LIKE 2"/>
    <property type="match status" value="1"/>
</dbReference>
<dbReference type="InterPro" id="IPR044824">
    <property type="entry name" value="MAIN-like"/>
</dbReference>
<protein>
    <recommendedName>
        <fullName evidence="2">Aminotransferase-like plant mobile domain-containing protein</fullName>
    </recommendedName>
</protein>
<organism evidence="3 4">
    <name type="scientific">Dioscorea zingiberensis</name>
    <dbReference type="NCBI Taxonomy" id="325984"/>
    <lineage>
        <taxon>Eukaryota</taxon>
        <taxon>Viridiplantae</taxon>
        <taxon>Streptophyta</taxon>
        <taxon>Embryophyta</taxon>
        <taxon>Tracheophyta</taxon>
        <taxon>Spermatophyta</taxon>
        <taxon>Magnoliopsida</taxon>
        <taxon>Liliopsida</taxon>
        <taxon>Dioscoreales</taxon>
        <taxon>Dioscoreaceae</taxon>
        <taxon>Dioscorea</taxon>
    </lineage>
</organism>
<evidence type="ECO:0000256" key="1">
    <source>
        <dbReference type="SAM" id="MobiDB-lite"/>
    </source>
</evidence>
<dbReference type="OrthoDB" id="984928at2759"/>
<evidence type="ECO:0000259" key="2">
    <source>
        <dbReference type="Pfam" id="PF10536"/>
    </source>
</evidence>
<evidence type="ECO:0000313" key="4">
    <source>
        <dbReference type="Proteomes" id="UP001085076"/>
    </source>
</evidence>
<evidence type="ECO:0000313" key="3">
    <source>
        <dbReference type="EMBL" id="KAJ0986933.1"/>
    </source>
</evidence>
<dbReference type="Pfam" id="PF10536">
    <property type="entry name" value="PMD"/>
    <property type="match status" value="1"/>
</dbReference>
<feature type="region of interest" description="Disordered" evidence="1">
    <location>
        <begin position="149"/>
        <end position="205"/>
    </location>
</feature>
<dbReference type="PANTHER" id="PTHR46033:SF1">
    <property type="entry name" value="PROTEIN MAIN-LIKE 2"/>
    <property type="match status" value="1"/>
</dbReference>
<dbReference type="AlphaFoldDB" id="A0A9D5D9X5"/>
<dbReference type="Proteomes" id="UP001085076">
    <property type="component" value="Miscellaneous, Linkage group lg01"/>
</dbReference>
<dbReference type="InterPro" id="IPR019557">
    <property type="entry name" value="AminoTfrase-like_pln_mobile"/>
</dbReference>
<dbReference type="GO" id="GO:0010073">
    <property type="term" value="P:meristem maintenance"/>
    <property type="evidence" value="ECO:0007669"/>
    <property type="project" value="InterPro"/>
</dbReference>
<feature type="compositionally biased region" description="Acidic residues" evidence="1">
    <location>
        <begin position="175"/>
        <end position="187"/>
    </location>
</feature>
<keyword evidence="4" id="KW-1185">Reference proteome</keyword>
<reference evidence="3" key="1">
    <citation type="submission" date="2021-03" db="EMBL/GenBank/DDBJ databases">
        <authorList>
            <person name="Li Z."/>
            <person name="Yang C."/>
        </authorList>
    </citation>
    <scope>NUCLEOTIDE SEQUENCE</scope>
    <source>
        <strain evidence="3">Dzin_1.0</strain>
        <tissue evidence="3">Leaf</tissue>
    </source>
</reference>
<comment type="caution">
    <text evidence="3">The sequence shown here is derived from an EMBL/GenBank/DDBJ whole genome shotgun (WGS) entry which is preliminary data.</text>
</comment>
<sequence length="205" mass="22638">MRITGLTREEETHTAGSCNPIAAFQRLTISHPKQLALLSLSLSKNCQYEESKPRDVDHRDYALDITDSIGVLDRVTFAGFWVDFITCGQFAWDAAVLGHLYSELRRVCTRNCAATATCWTLLQLWAWERFPAFRPDWLESKPDFDSGGDYALGARPGVPGTSSRRRKRSISMPCEAEDSEAEADSDGDSTSLGIAHGDNDTSGDA</sequence>
<dbReference type="EMBL" id="JAGGNH010000001">
    <property type="protein sequence ID" value="KAJ0986933.1"/>
    <property type="molecule type" value="Genomic_DNA"/>
</dbReference>
<feature type="domain" description="Aminotransferase-like plant mobile" evidence="2">
    <location>
        <begin position="80"/>
        <end position="141"/>
    </location>
</feature>
<name>A0A9D5D9X5_9LILI</name>
<accession>A0A9D5D9X5</accession>
<proteinExistence type="predicted"/>